<reference evidence="2" key="1">
    <citation type="submission" date="2021-08" db="EMBL/GenBank/DDBJ databases">
        <authorList>
            <person name="Stevens D.C."/>
        </authorList>
    </citation>
    <scope>NUCLEOTIDE SEQUENCE</scope>
    <source>
        <strain evidence="2">DSM 53165</strain>
    </source>
</reference>
<evidence type="ECO:0000259" key="1">
    <source>
        <dbReference type="Pfam" id="PF20032"/>
    </source>
</evidence>
<organism evidence="2 3">
    <name type="scientific">Nannocystis pusilla</name>
    <dbReference type="NCBI Taxonomy" id="889268"/>
    <lineage>
        <taxon>Bacteria</taxon>
        <taxon>Pseudomonadati</taxon>
        <taxon>Myxococcota</taxon>
        <taxon>Polyangia</taxon>
        <taxon>Nannocystales</taxon>
        <taxon>Nannocystaceae</taxon>
        <taxon>Nannocystis</taxon>
    </lineage>
</organism>
<dbReference type="Proteomes" id="UP001139031">
    <property type="component" value="Unassembled WGS sequence"/>
</dbReference>
<feature type="domain" description="ADYC" evidence="1">
    <location>
        <begin position="91"/>
        <end position="262"/>
    </location>
</feature>
<comment type="caution">
    <text evidence="2">The sequence shown here is derived from an EMBL/GenBank/DDBJ whole genome shotgun (WGS) entry which is preliminary data.</text>
</comment>
<keyword evidence="3" id="KW-1185">Reference proteome</keyword>
<evidence type="ECO:0000313" key="2">
    <source>
        <dbReference type="EMBL" id="MBZ5712798.1"/>
    </source>
</evidence>
<accession>A0ABS7TX04</accession>
<name>A0ABS7TX04_9BACT</name>
<dbReference type="InterPro" id="IPR045426">
    <property type="entry name" value="ADYC"/>
</dbReference>
<protein>
    <recommendedName>
        <fullName evidence="1">ADYC domain-containing protein</fullName>
    </recommendedName>
</protein>
<evidence type="ECO:0000313" key="3">
    <source>
        <dbReference type="Proteomes" id="UP001139031"/>
    </source>
</evidence>
<gene>
    <name evidence="2" type="ORF">K7C98_26445</name>
</gene>
<dbReference type="RefSeq" id="WP_224194552.1">
    <property type="nucleotide sequence ID" value="NZ_JAIRAU010000035.1"/>
</dbReference>
<sequence>MDDDPRTADELDEVSVRETEANGFRLNGFRLNGFRLNGFRLNGFRLNGDAGSGSYIDLEQFQLAQGWTVAQAWLEGGELRVQTTNGMSLGGTQLVGAVLHFGLVEGAPKKRKVRISGATQQSPGSQLWLYNLEIKDNVGAWEPLCVDSLGLPVQAIMVGDVWDPETGSRVTTTSDLVTLACLDGAIGKCAEWGYYPWVVPEYHQACTRMVRADYCGDGVSHTIEGVPIHVLDEIGIEEVDPNAIYTIEAEWSSAGATCLNPESTRLSGASVTCELAACGESFASGGLIQTGVFGL</sequence>
<proteinExistence type="predicted"/>
<dbReference type="Pfam" id="PF20032">
    <property type="entry name" value="ADYC"/>
    <property type="match status" value="1"/>
</dbReference>
<dbReference type="EMBL" id="JAIRAU010000035">
    <property type="protein sequence ID" value="MBZ5712798.1"/>
    <property type="molecule type" value="Genomic_DNA"/>
</dbReference>